<keyword evidence="5 12" id="KW-0028">Amino-acid biosynthesis</keyword>
<proteinExistence type="inferred from homology"/>
<comment type="catalytic activity">
    <reaction evidence="11 12">
        <text>L-glutamine + H2O = L-glutamate + NH4(+)</text>
        <dbReference type="Rhea" id="RHEA:15889"/>
        <dbReference type="ChEBI" id="CHEBI:15377"/>
        <dbReference type="ChEBI" id="CHEBI:28938"/>
        <dbReference type="ChEBI" id="CHEBI:29985"/>
        <dbReference type="ChEBI" id="CHEBI:58359"/>
        <dbReference type="EC" id="3.5.1.2"/>
    </reaction>
</comment>
<comment type="subcellular location">
    <subcellularLocation>
        <location evidence="1 12">Cytoplasm</location>
    </subcellularLocation>
</comment>
<feature type="active site" evidence="12 13">
    <location>
        <position position="180"/>
    </location>
</feature>
<evidence type="ECO:0000256" key="3">
    <source>
        <dbReference type="ARBA" id="ARBA00011152"/>
    </source>
</evidence>
<gene>
    <name evidence="12" type="primary">hisH</name>
    <name evidence="15" type="ORF">BA177_09705</name>
</gene>
<dbReference type="NCBIfam" id="TIGR01855">
    <property type="entry name" value="IMP_synth_hisH"/>
    <property type="match status" value="1"/>
</dbReference>
<evidence type="ECO:0000256" key="11">
    <source>
        <dbReference type="ARBA" id="ARBA00049534"/>
    </source>
</evidence>
<protein>
    <recommendedName>
        <fullName evidence="12">Imidazole glycerol phosphate synthase subunit HisH</fullName>
        <ecNumber evidence="12">4.3.2.10</ecNumber>
    </recommendedName>
    <alternativeName>
        <fullName evidence="12">IGP synthase glutaminase subunit</fullName>
        <ecNumber evidence="12">3.5.1.2</ecNumber>
    </alternativeName>
    <alternativeName>
        <fullName evidence="12">IGP synthase subunit HisH</fullName>
    </alternativeName>
    <alternativeName>
        <fullName evidence="12">ImGP synthase subunit HisH</fullName>
        <shortName evidence="12">IGPS subunit HisH</shortName>
    </alternativeName>
</protein>
<evidence type="ECO:0000256" key="8">
    <source>
        <dbReference type="ARBA" id="ARBA00023102"/>
    </source>
</evidence>
<dbReference type="EC" id="4.3.2.10" evidence="12"/>
<dbReference type="HAMAP" id="MF_00278">
    <property type="entry name" value="HisH"/>
    <property type="match status" value="1"/>
</dbReference>
<evidence type="ECO:0000313" key="16">
    <source>
        <dbReference type="Proteomes" id="UP000092695"/>
    </source>
</evidence>
<evidence type="ECO:0000256" key="13">
    <source>
        <dbReference type="PIRSR" id="PIRSR000495-1"/>
    </source>
</evidence>
<keyword evidence="6 12" id="KW-0378">Hydrolase</keyword>
<dbReference type="EMBL" id="CP016268">
    <property type="protein sequence ID" value="ANO51441.1"/>
    <property type="molecule type" value="Genomic_DNA"/>
</dbReference>
<evidence type="ECO:0000256" key="4">
    <source>
        <dbReference type="ARBA" id="ARBA00022490"/>
    </source>
</evidence>
<evidence type="ECO:0000259" key="14">
    <source>
        <dbReference type="Pfam" id="PF00117"/>
    </source>
</evidence>
<keyword evidence="7 12" id="KW-0315">Glutamine amidotransferase</keyword>
<evidence type="ECO:0000256" key="10">
    <source>
        <dbReference type="ARBA" id="ARBA00047838"/>
    </source>
</evidence>
<dbReference type="EC" id="3.5.1.2" evidence="12"/>
<evidence type="ECO:0000256" key="9">
    <source>
        <dbReference type="ARBA" id="ARBA00023239"/>
    </source>
</evidence>
<comment type="subunit">
    <text evidence="3 12">Heterodimer of HisH and HisF.</text>
</comment>
<evidence type="ECO:0000256" key="7">
    <source>
        <dbReference type="ARBA" id="ARBA00022962"/>
    </source>
</evidence>
<keyword evidence="15" id="KW-0808">Transferase</keyword>
<dbReference type="PIRSF" id="PIRSF000495">
    <property type="entry name" value="Amidotransf_hisH"/>
    <property type="match status" value="1"/>
</dbReference>
<evidence type="ECO:0000256" key="2">
    <source>
        <dbReference type="ARBA" id="ARBA00005091"/>
    </source>
</evidence>
<dbReference type="Gene3D" id="3.40.50.880">
    <property type="match status" value="1"/>
</dbReference>
<name>A0A193LG55_9GAMM</name>
<organism evidence="15 16">
    <name type="scientific">Woeseia oceani</name>
    <dbReference type="NCBI Taxonomy" id="1548547"/>
    <lineage>
        <taxon>Bacteria</taxon>
        <taxon>Pseudomonadati</taxon>
        <taxon>Pseudomonadota</taxon>
        <taxon>Gammaproteobacteria</taxon>
        <taxon>Woeseiales</taxon>
        <taxon>Woeseiaceae</taxon>
        <taxon>Woeseia</taxon>
    </lineage>
</organism>
<dbReference type="Proteomes" id="UP000092695">
    <property type="component" value="Chromosome"/>
</dbReference>
<dbReference type="OrthoDB" id="9807137at2"/>
<keyword evidence="4 12" id="KW-0963">Cytoplasm</keyword>
<dbReference type="STRING" id="1548547.BA177_09705"/>
<feature type="active site" evidence="12 13">
    <location>
        <position position="182"/>
    </location>
</feature>
<dbReference type="AlphaFoldDB" id="A0A193LG55"/>
<evidence type="ECO:0000256" key="6">
    <source>
        <dbReference type="ARBA" id="ARBA00022801"/>
    </source>
</evidence>
<comment type="pathway">
    <text evidence="2 12">Amino-acid biosynthesis; L-histidine biosynthesis; L-histidine from 5-phospho-alpha-D-ribose 1-diphosphate: step 5/9.</text>
</comment>
<dbReference type="GO" id="GO:0004359">
    <property type="term" value="F:glutaminase activity"/>
    <property type="evidence" value="ECO:0007669"/>
    <property type="project" value="UniProtKB-EC"/>
</dbReference>
<dbReference type="PANTHER" id="PTHR42701">
    <property type="entry name" value="IMIDAZOLE GLYCEROL PHOSPHATE SYNTHASE SUBUNIT HISH"/>
    <property type="match status" value="1"/>
</dbReference>
<dbReference type="SUPFAM" id="SSF52317">
    <property type="entry name" value="Class I glutamine amidotransferase-like"/>
    <property type="match status" value="1"/>
</dbReference>
<feature type="domain" description="Glutamine amidotransferase" evidence="14">
    <location>
        <begin position="6"/>
        <end position="196"/>
    </location>
</feature>
<reference evidence="15 16" key="1">
    <citation type="submission" date="2016-06" db="EMBL/GenBank/DDBJ databases">
        <title>Complete genome sequence of a deep-branching marine Gamma Proteobacterium Woeseia oceani type strain XK5.</title>
        <authorList>
            <person name="Mu D."/>
            <person name="Du Z."/>
        </authorList>
    </citation>
    <scope>NUCLEOTIDE SEQUENCE [LARGE SCALE GENOMIC DNA]</scope>
    <source>
        <strain evidence="15 16">XK5</strain>
    </source>
</reference>
<keyword evidence="9 12" id="KW-0456">Lyase</keyword>
<dbReference type="PROSITE" id="PS51273">
    <property type="entry name" value="GATASE_TYPE_1"/>
    <property type="match status" value="1"/>
</dbReference>
<dbReference type="UniPathway" id="UPA00031">
    <property type="reaction ID" value="UER00010"/>
</dbReference>
<comment type="catalytic activity">
    <reaction evidence="10 12">
        <text>5-[(5-phospho-1-deoxy-D-ribulos-1-ylimino)methylamino]-1-(5-phospho-beta-D-ribosyl)imidazole-4-carboxamide + L-glutamine = D-erythro-1-(imidazol-4-yl)glycerol 3-phosphate + 5-amino-1-(5-phospho-beta-D-ribosyl)imidazole-4-carboxamide + L-glutamate + H(+)</text>
        <dbReference type="Rhea" id="RHEA:24793"/>
        <dbReference type="ChEBI" id="CHEBI:15378"/>
        <dbReference type="ChEBI" id="CHEBI:29985"/>
        <dbReference type="ChEBI" id="CHEBI:58278"/>
        <dbReference type="ChEBI" id="CHEBI:58359"/>
        <dbReference type="ChEBI" id="CHEBI:58475"/>
        <dbReference type="ChEBI" id="CHEBI:58525"/>
        <dbReference type="EC" id="4.3.2.10"/>
    </reaction>
</comment>
<evidence type="ECO:0000256" key="1">
    <source>
        <dbReference type="ARBA" id="ARBA00004496"/>
    </source>
</evidence>
<accession>A0A193LG55</accession>
<dbReference type="PANTHER" id="PTHR42701:SF1">
    <property type="entry name" value="IMIDAZOLE GLYCEROL PHOSPHATE SYNTHASE SUBUNIT HISH"/>
    <property type="match status" value="1"/>
</dbReference>
<evidence type="ECO:0000256" key="12">
    <source>
        <dbReference type="HAMAP-Rule" id="MF_00278"/>
    </source>
</evidence>
<dbReference type="GO" id="GO:0000107">
    <property type="term" value="F:imidazoleglycerol-phosphate synthase activity"/>
    <property type="evidence" value="ECO:0007669"/>
    <property type="project" value="UniProtKB-UniRule"/>
</dbReference>
<evidence type="ECO:0000313" key="15">
    <source>
        <dbReference type="EMBL" id="ANO51441.1"/>
    </source>
</evidence>
<feature type="active site" description="Nucleophile" evidence="12 13">
    <location>
        <position position="79"/>
    </location>
</feature>
<comment type="function">
    <text evidence="12">IGPS catalyzes the conversion of PRFAR and glutamine to IGP, AICAR and glutamate. The HisH subunit catalyzes the hydrolysis of glutamine to glutamate and ammonia as part of the synthesis of IGP and AICAR. The resulting ammonia molecule is channeled to the active site of HisF.</text>
</comment>
<dbReference type="InterPro" id="IPR029062">
    <property type="entry name" value="Class_I_gatase-like"/>
</dbReference>
<dbReference type="FunFam" id="3.40.50.880:FF:000009">
    <property type="entry name" value="Imidazole glycerol phosphate synthase subunit HisH"/>
    <property type="match status" value="1"/>
</dbReference>
<dbReference type="CDD" id="cd01748">
    <property type="entry name" value="GATase1_IGP_Synthase"/>
    <property type="match status" value="1"/>
</dbReference>
<keyword evidence="16" id="KW-1185">Reference proteome</keyword>
<dbReference type="KEGG" id="woc:BA177_09705"/>
<dbReference type="GO" id="GO:0016829">
    <property type="term" value="F:lyase activity"/>
    <property type="evidence" value="ECO:0007669"/>
    <property type="project" value="UniProtKB-KW"/>
</dbReference>
<dbReference type="InterPro" id="IPR017926">
    <property type="entry name" value="GATASE"/>
</dbReference>
<dbReference type="GO" id="GO:0000105">
    <property type="term" value="P:L-histidine biosynthetic process"/>
    <property type="evidence" value="ECO:0007669"/>
    <property type="project" value="UniProtKB-UniRule"/>
</dbReference>
<keyword evidence="8 12" id="KW-0368">Histidine biosynthesis</keyword>
<dbReference type="RefSeq" id="WP_068615779.1">
    <property type="nucleotide sequence ID" value="NZ_CP016268.1"/>
</dbReference>
<dbReference type="InterPro" id="IPR010139">
    <property type="entry name" value="Imidazole-glycPsynth_HisH"/>
</dbReference>
<dbReference type="GO" id="GO:0005737">
    <property type="term" value="C:cytoplasm"/>
    <property type="evidence" value="ECO:0007669"/>
    <property type="project" value="UniProtKB-SubCell"/>
</dbReference>
<evidence type="ECO:0000256" key="5">
    <source>
        <dbReference type="ARBA" id="ARBA00022605"/>
    </source>
</evidence>
<dbReference type="Pfam" id="PF00117">
    <property type="entry name" value="GATase"/>
    <property type="match status" value="1"/>
</dbReference>
<sequence>MKNDVVIIDSGGANIASLMFALERLGAAATLTTDKEIIGNAPRVILPGVGAAADAMLRLEQHDLLELIPNLTQPVLGVCLGMQLLAQHSAEGDTRCLGIIPATAAKLPDDQGIPVPNMGWCRIENKRDHPLLHGIENGSWFYFVHSYALPPGDYSCANARHVDDFCAIASQANFFAAQCHPERSAKAGARLLKNFLQIS</sequence>